<accession>A0A239ZUA7</accession>
<evidence type="ECO:0000256" key="13">
    <source>
        <dbReference type="ARBA" id="ARBA00047315"/>
    </source>
</evidence>
<evidence type="ECO:0000256" key="4">
    <source>
        <dbReference type="ARBA" id="ARBA00012848"/>
    </source>
</evidence>
<dbReference type="EC" id="1.1.1.304" evidence="4"/>
<evidence type="ECO:0000256" key="9">
    <source>
        <dbReference type="ARBA" id="ARBA00029899"/>
    </source>
</evidence>
<evidence type="ECO:0000256" key="5">
    <source>
        <dbReference type="ARBA" id="ARBA00016110"/>
    </source>
</evidence>
<evidence type="ECO:0000256" key="6">
    <source>
        <dbReference type="ARBA" id="ARBA00017650"/>
    </source>
</evidence>
<comment type="similarity">
    <text evidence="3">Belongs to the short-chain dehydrogenases/reductases (SDR) family.</text>
</comment>
<sequence length="261" mass="28277">MSNLNEQVIIVTGAGKGIGKGIAKILSRHGAKIVVATIDPDFGKETVKEIIDEGNEALFVETDVSKEESIINMIKETVNQYGKINTLVNNAGITVFKSIEEASVEDWDSIINIDLRGTFLCSKHVIPEMKKQGGGSIINISSNHSIATLPDTDMYAAAKGGVNAMTRGMALSLGKYNIRVNAICPGFTNTSHLKNWFDSMDNEEVVRQGVLDLHATSRINEPEDIGKLAKYLASDDSEMMTGEHLVIDGGLSARLYNAEGY</sequence>
<evidence type="ECO:0000256" key="1">
    <source>
        <dbReference type="ARBA" id="ARBA00002607"/>
    </source>
</evidence>
<dbReference type="EMBL" id="LT906462">
    <property type="protein sequence ID" value="SNV74791.1"/>
    <property type="molecule type" value="Genomic_DNA"/>
</dbReference>
<dbReference type="NCBIfam" id="NF005559">
    <property type="entry name" value="PRK07231.1"/>
    <property type="match status" value="1"/>
</dbReference>
<comment type="function">
    <text evidence="1">Catalyzes the NADPH-dependent reduction of beta-ketoacyl-ACP substrates to beta-hydroxyacyl-ACP products, the first reductive step in the elongation cycle of fatty acid biosynthesis.</text>
</comment>
<dbReference type="OrthoDB" id="9803333at2"/>
<protein>
    <recommendedName>
        <fullName evidence="6">3-oxoacyl-[acyl-carrier-protein] reductase FabG</fullName>
        <ecNumber evidence="4">1.1.1.304</ecNumber>
    </recommendedName>
    <alternativeName>
        <fullName evidence="10">Acetoin(diacetyl) reductase</fullName>
    </alternativeName>
    <alternativeName>
        <fullName evidence="8 12">Beta-Ketoacyl-acyl carrier protein reductase</fullName>
    </alternativeName>
    <alternativeName>
        <fullName evidence="9">Beta-ketoacyl-ACP reductase</fullName>
    </alternativeName>
    <alternativeName>
        <fullName evidence="5">Diacetyl reductase [(S)-acetoin forming]</fullName>
    </alternativeName>
    <alternativeName>
        <fullName evidence="11">Meso-2,3-butanediol dehydrogenase</fullName>
    </alternativeName>
</protein>
<dbReference type="PRINTS" id="PR00081">
    <property type="entry name" value="GDHRDH"/>
</dbReference>
<comment type="function">
    <text evidence="2">Catalyzes the irreversible reduction of 2,3-butanediol to (S)-acetoin in the presence of NADH.</text>
</comment>
<dbReference type="CDD" id="cd05233">
    <property type="entry name" value="SDR_c"/>
    <property type="match status" value="1"/>
</dbReference>
<proteinExistence type="inferred from homology"/>
<dbReference type="InterPro" id="IPR050259">
    <property type="entry name" value="SDR"/>
</dbReference>
<evidence type="ECO:0000313" key="15">
    <source>
        <dbReference type="Proteomes" id="UP000242084"/>
    </source>
</evidence>
<evidence type="ECO:0000256" key="2">
    <source>
        <dbReference type="ARBA" id="ARBA00003200"/>
    </source>
</evidence>
<dbReference type="KEGG" id="sste:SAMEA4384403_1948"/>
<dbReference type="Pfam" id="PF13561">
    <property type="entry name" value="adh_short_C2"/>
    <property type="match status" value="1"/>
</dbReference>
<dbReference type="AlphaFoldDB" id="A0A239ZUA7"/>
<evidence type="ECO:0000256" key="12">
    <source>
        <dbReference type="ARBA" id="ARBA00032683"/>
    </source>
</evidence>
<comment type="catalytic activity">
    <reaction evidence="13">
        <text>(S)-acetoin + NAD(+) = diacetyl + NADH + H(+)</text>
        <dbReference type="Rhea" id="RHEA:27286"/>
        <dbReference type="ChEBI" id="CHEBI:15378"/>
        <dbReference type="ChEBI" id="CHEBI:15687"/>
        <dbReference type="ChEBI" id="CHEBI:16583"/>
        <dbReference type="ChEBI" id="CHEBI:57540"/>
        <dbReference type="ChEBI" id="CHEBI:57945"/>
        <dbReference type="EC" id="1.1.1.304"/>
    </reaction>
</comment>
<evidence type="ECO:0000256" key="7">
    <source>
        <dbReference type="ARBA" id="ARBA00023002"/>
    </source>
</evidence>
<dbReference type="PANTHER" id="PTHR42879">
    <property type="entry name" value="3-OXOACYL-(ACYL-CARRIER-PROTEIN) REDUCTASE"/>
    <property type="match status" value="1"/>
</dbReference>
<dbReference type="GO" id="GO:0052588">
    <property type="term" value="F:diacetyl reductase ((S)-acetoin forming) (NAD+) activity"/>
    <property type="evidence" value="ECO:0007669"/>
    <property type="project" value="UniProtKB-EC"/>
</dbReference>
<keyword evidence="15" id="KW-1185">Reference proteome</keyword>
<reference evidence="14 15" key="1">
    <citation type="submission" date="2017-06" db="EMBL/GenBank/DDBJ databases">
        <authorList>
            <consortium name="Pathogen Informatics"/>
        </authorList>
    </citation>
    <scope>NUCLEOTIDE SEQUENCE [LARGE SCALE GENOMIC DNA]</scope>
    <source>
        <strain evidence="14 15">NCTC13839</strain>
    </source>
</reference>
<dbReference type="RefSeq" id="WP_095089029.1">
    <property type="nucleotide sequence ID" value="NZ_BMDM01000001.1"/>
</dbReference>
<keyword evidence="7 14" id="KW-0560">Oxidoreductase</keyword>
<dbReference type="SUPFAM" id="SSF51735">
    <property type="entry name" value="NAD(P)-binding Rossmann-fold domains"/>
    <property type="match status" value="1"/>
</dbReference>
<evidence type="ECO:0000256" key="3">
    <source>
        <dbReference type="ARBA" id="ARBA00006484"/>
    </source>
</evidence>
<evidence type="ECO:0000256" key="8">
    <source>
        <dbReference type="ARBA" id="ARBA00029743"/>
    </source>
</evidence>
<evidence type="ECO:0000256" key="10">
    <source>
        <dbReference type="ARBA" id="ARBA00029989"/>
    </source>
</evidence>
<dbReference type="GO" id="GO:0008206">
    <property type="term" value="P:bile acid metabolic process"/>
    <property type="evidence" value="ECO:0007669"/>
    <property type="project" value="UniProtKB-ARBA"/>
</dbReference>
<dbReference type="InterPro" id="IPR002347">
    <property type="entry name" value="SDR_fam"/>
</dbReference>
<name>A0A239ZUA7_9STAP</name>
<dbReference type="Gene3D" id="3.40.50.720">
    <property type="entry name" value="NAD(P)-binding Rossmann-like Domain"/>
    <property type="match status" value="1"/>
</dbReference>
<dbReference type="Proteomes" id="UP000242084">
    <property type="component" value="Chromosome 1"/>
</dbReference>
<dbReference type="InterPro" id="IPR020904">
    <property type="entry name" value="Sc_DH/Rdtase_CS"/>
</dbReference>
<dbReference type="FunFam" id="3.40.50.720:FF:000084">
    <property type="entry name" value="Short-chain dehydrogenase reductase"/>
    <property type="match status" value="1"/>
</dbReference>
<dbReference type="PROSITE" id="PS00061">
    <property type="entry name" value="ADH_SHORT"/>
    <property type="match status" value="1"/>
</dbReference>
<dbReference type="PRINTS" id="PR00080">
    <property type="entry name" value="SDRFAMILY"/>
</dbReference>
<evidence type="ECO:0000256" key="11">
    <source>
        <dbReference type="ARBA" id="ARBA00031758"/>
    </source>
</evidence>
<dbReference type="PANTHER" id="PTHR42879:SF2">
    <property type="entry name" value="3-OXOACYL-[ACYL-CARRIER-PROTEIN] REDUCTASE FABG"/>
    <property type="match status" value="1"/>
</dbReference>
<evidence type="ECO:0000313" key="14">
    <source>
        <dbReference type="EMBL" id="SNV74791.1"/>
    </source>
</evidence>
<gene>
    <name evidence="14" type="primary">cpnA</name>
    <name evidence="14" type="ORF">SAMEA4384403_01948</name>
</gene>
<organism evidence="14 15">
    <name type="scientific">Mammaliicoccus stepanovicii</name>
    <dbReference type="NCBI Taxonomy" id="643214"/>
    <lineage>
        <taxon>Bacteria</taxon>
        <taxon>Bacillati</taxon>
        <taxon>Bacillota</taxon>
        <taxon>Bacilli</taxon>
        <taxon>Bacillales</taxon>
        <taxon>Staphylococcaceae</taxon>
        <taxon>Mammaliicoccus</taxon>
    </lineage>
</organism>
<dbReference type="InterPro" id="IPR036291">
    <property type="entry name" value="NAD(P)-bd_dom_sf"/>
</dbReference>